<evidence type="ECO:0000313" key="2">
    <source>
        <dbReference type="EMBL" id="CAH9416343.1"/>
    </source>
</evidence>
<proteinExistence type="predicted"/>
<evidence type="ECO:0000256" key="1">
    <source>
        <dbReference type="SAM" id="MobiDB-lite"/>
    </source>
</evidence>
<accession>A0ABM9GXL7</accession>
<evidence type="ECO:0000313" key="3">
    <source>
        <dbReference type="Proteomes" id="UP001154015"/>
    </source>
</evidence>
<gene>
    <name evidence="2" type="ORF">SGL43_03368</name>
</gene>
<dbReference type="Proteomes" id="UP001154015">
    <property type="component" value="Unassembled WGS sequence"/>
</dbReference>
<feature type="region of interest" description="Disordered" evidence="1">
    <location>
        <begin position="1"/>
        <end position="45"/>
    </location>
</feature>
<sequence>MRGEDAGSRPPSEDRRYGARRVPYPTDTSSSRFAAWSDTDVGVWR</sequence>
<protein>
    <submittedName>
        <fullName evidence="2">Uncharacterized protein</fullName>
    </submittedName>
</protein>
<organism evidence="2 3">
    <name type="scientific">Streptomyces globisporus</name>
    <dbReference type="NCBI Taxonomy" id="1908"/>
    <lineage>
        <taxon>Bacteria</taxon>
        <taxon>Bacillati</taxon>
        <taxon>Actinomycetota</taxon>
        <taxon>Actinomycetes</taxon>
        <taxon>Kitasatosporales</taxon>
        <taxon>Streptomycetaceae</taxon>
        <taxon>Streptomyces</taxon>
    </lineage>
</organism>
<keyword evidence="3" id="KW-1185">Reference proteome</keyword>
<comment type="caution">
    <text evidence="2">The sequence shown here is derived from an EMBL/GenBank/DDBJ whole genome shotgun (WGS) entry which is preliminary data.</text>
</comment>
<feature type="compositionally biased region" description="Basic and acidic residues" evidence="1">
    <location>
        <begin position="1"/>
        <end position="17"/>
    </location>
</feature>
<dbReference type="EMBL" id="CAKXYP010000009">
    <property type="protein sequence ID" value="CAH9416343.1"/>
    <property type="molecule type" value="Genomic_DNA"/>
</dbReference>
<name>A0ABM9GXL7_STRGL</name>
<reference evidence="2" key="1">
    <citation type="submission" date="2022-03" db="EMBL/GenBank/DDBJ databases">
        <authorList>
            <person name="Leyn A S."/>
        </authorList>
    </citation>
    <scope>NUCLEOTIDE SEQUENCE</scope>
    <source>
        <strain evidence="2">Streptomyces globisporus 4-3</strain>
    </source>
</reference>